<feature type="transmembrane region" description="Helical" evidence="1">
    <location>
        <begin position="71"/>
        <end position="91"/>
    </location>
</feature>
<feature type="domain" description="DUF8058" evidence="2">
    <location>
        <begin position="1"/>
        <end position="127"/>
    </location>
</feature>
<gene>
    <name evidence="3" type="ORF">QJ521_07000</name>
</gene>
<dbReference type="EMBL" id="JASCXW010000024">
    <property type="protein sequence ID" value="MDI6453306.1"/>
    <property type="molecule type" value="Genomic_DNA"/>
</dbReference>
<protein>
    <recommendedName>
        <fullName evidence="2">DUF8058 domain-containing protein</fullName>
    </recommendedName>
</protein>
<accession>A0AAW6U5Q2</accession>
<feature type="transmembrane region" description="Helical" evidence="1">
    <location>
        <begin position="97"/>
        <end position="115"/>
    </location>
</feature>
<feature type="transmembrane region" description="Helical" evidence="1">
    <location>
        <begin position="12"/>
        <end position="31"/>
    </location>
</feature>
<evidence type="ECO:0000259" key="2">
    <source>
        <dbReference type="Pfam" id="PF26247"/>
    </source>
</evidence>
<proteinExistence type="predicted"/>
<keyword evidence="4" id="KW-1185">Reference proteome</keyword>
<reference evidence="3" key="1">
    <citation type="submission" date="2023-05" db="EMBL/GenBank/DDBJ databases">
        <title>Mariniplasma microaerophilum sp. nov., a novel anaerobic mollicute isolated from terrestrial mud volcano, Taman Peninsula, Russia.</title>
        <authorList>
            <person name="Khomyakova M.A."/>
            <person name="Merkel A.Y."/>
            <person name="Slobodkin A.I."/>
        </authorList>
    </citation>
    <scope>NUCLEOTIDE SEQUENCE</scope>
    <source>
        <strain evidence="3">M4Ah</strain>
    </source>
</reference>
<keyword evidence="1" id="KW-1133">Transmembrane helix</keyword>
<evidence type="ECO:0000313" key="4">
    <source>
        <dbReference type="Proteomes" id="UP001431532"/>
    </source>
</evidence>
<feature type="transmembrane region" description="Helical" evidence="1">
    <location>
        <begin position="43"/>
        <end position="64"/>
    </location>
</feature>
<name>A0AAW6U5Q2_9MOLU</name>
<organism evidence="3 4">
    <name type="scientific">Peloplasma aerotolerans</name>
    <dbReference type="NCBI Taxonomy" id="3044389"/>
    <lineage>
        <taxon>Bacteria</taxon>
        <taxon>Bacillati</taxon>
        <taxon>Mycoplasmatota</taxon>
        <taxon>Mollicutes</taxon>
        <taxon>Acholeplasmatales</taxon>
        <taxon>Acholeplasmataceae</taxon>
        <taxon>Peloplasma</taxon>
    </lineage>
</organism>
<sequence length="129" mass="14832">MKYLKLTSYFNIFIGFSMMIMWLFFIIFDMVPEFEEAPFEIATHLVAEFLTAITLVVSGVFLIKKLNGANILYYLSYGLLLYAVINSLGYFLDPFDIAMTSLFTLILIISSTLFVQNSKSFNNRATKKE</sequence>
<dbReference type="Pfam" id="PF26247">
    <property type="entry name" value="DUF8058"/>
    <property type="match status" value="1"/>
</dbReference>
<dbReference type="RefSeq" id="WP_282839737.1">
    <property type="nucleotide sequence ID" value="NZ_JASCXW010000024.1"/>
</dbReference>
<keyword evidence="1" id="KW-0472">Membrane</keyword>
<keyword evidence="1" id="KW-0812">Transmembrane</keyword>
<dbReference type="InterPro" id="IPR058371">
    <property type="entry name" value="DUF8058"/>
</dbReference>
<dbReference type="Proteomes" id="UP001431532">
    <property type="component" value="Unassembled WGS sequence"/>
</dbReference>
<evidence type="ECO:0000313" key="3">
    <source>
        <dbReference type="EMBL" id="MDI6453306.1"/>
    </source>
</evidence>
<dbReference type="AlphaFoldDB" id="A0AAW6U5Q2"/>
<comment type="caution">
    <text evidence="3">The sequence shown here is derived from an EMBL/GenBank/DDBJ whole genome shotgun (WGS) entry which is preliminary data.</text>
</comment>
<evidence type="ECO:0000256" key="1">
    <source>
        <dbReference type="SAM" id="Phobius"/>
    </source>
</evidence>